<keyword evidence="3 7" id="KW-0413">Isomerase</keyword>
<dbReference type="PROSITE" id="PS51318">
    <property type="entry name" value="TAT"/>
    <property type="match status" value="1"/>
</dbReference>
<dbReference type="InterPro" id="IPR044665">
    <property type="entry name" value="E_coli_cyclophilin_A-like"/>
</dbReference>
<dbReference type="EC" id="5.2.1.8" evidence="1"/>
<dbReference type="KEGG" id="cak:Caul_4156"/>
<dbReference type="eggNOG" id="COG0652">
    <property type="taxonomic scope" value="Bacteria"/>
</dbReference>
<protein>
    <recommendedName>
        <fullName evidence="1">peptidylprolyl isomerase</fullName>
        <ecNumber evidence="1">5.2.1.8</ecNumber>
    </recommendedName>
</protein>
<feature type="signal peptide" evidence="5">
    <location>
        <begin position="1"/>
        <end position="25"/>
    </location>
</feature>
<sequence length="226" mass="23359" precursor="true">MTHRPIARRDLLIGAGLLAAFPAAAQVAPAPAAPTPAPKPPVYVALETPQGRIVIQLAVAQAPITTANFLRYVDRKLYDKATFFRASRAPGAVEYGLIQGGLQNVGALPPVAHEPTTQTGLKHTDGAVSIARTAPGTATSDFFICVGDAPYLDANPAATGDNLGFAAFGRVVEGMDVVKKILALPTPGKAINPVMKGQILDPPVPITSARRAPAPTGPDITAPPKL</sequence>
<evidence type="ECO:0000256" key="4">
    <source>
        <dbReference type="SAM" id="MobiDB-lite"/>
    </source>
</evidence>
<evidence type="ECO:0000256" key="3">
    <source>
        <dbReference type="ARBA" id="ARBA00023235"/>
    </source>
</evidence>
<dbReference type="GO" id="GO:0003755">
    <property type="term" value="F:peptidyl-prolyl cis-trans isomerase activity"/>
    <property type="evidence" value="ECO:0007669"/>
    <property type="project" value="UniProtKB-KW"/>
</dbReference>
<accession>B0SXR8</accession>
<dbReference type="OrthoDB" id="9807797at2"/>
<evidence type="ECO:0000256" key="5">
    <source>
        <dbReference type="SAM" id="SignalP"/>
    </source>
</evidence>
<dbReference type="SUPFAM" id="SSF50891">
    <property type="entry name" value="Cyclophilin-like"/>
    <property type="match status" value="1"/>
</dbReference>
<name>B0SXR8_CAUSK</name>
<feature type="chain" id="PRO_5002752887" description="peptidylprolyl isomerase" evidence="5">
    <location>
        <begin position="26"/>
        <end position="226"/>
    </location>
</feature>
<keyword evidence="5" id="KW-0732">Signal</keyword>
<feature type="region of interest" description="Disordered" evidence="4">
    <location>
        <begin position="207"/>
        <end position="226"/>
    </location>
</feature>
<dbReference type="CDD" id="cd00317">
    <property type="entry name" value="cyclophilin"/>
    <property type="match status" value="1"/>
</dbReference>
<dbReference type="InterPro" id="IPR002130">
    <property type="entry name" value="Cyclophilin-type_PPIase_dom"/>
</dbReference>
<dbReference type="AlphaFoldDB" id="B0SXR8"/>
<keyword evidence="2" id="KW-0697">Rotamase</keyword>
<dbReference type="HOGENOM" id="CLU_012062_16_9_5"/>
<dbReference type="Pfam" id="PF00160">
    <property type="entry name" value="Pro_isomerase"/>
    <property type="match status" value="1"/>
</dbReference>
<dbReference type="PROSITE" id="PS50072">
    <property type="entry name" value="CSA_PPIASE_2"/>
    <property type="match status" value="1"/>
</dbReference>
<evidence type="ECO:0000256" key="1">
    <source>
        <dbReference type="ARBA" id="ARBA00013194"/>
    </source>
</evidence>
<proteinExistence type="predicted"/>
<evidence type="ECO:0000256" key="2">
    <source>
        <dbReference type="ARBA" id="ARBA00023110"/>
    </source>
</evidence>
<evidence type="ECO:0000259" key="6">
    <source>
        <dbReference type="PROSITE" id="PS50072"/>
    </source>
</evidence>
<dbReference type="InterPro" id="IPR029000">
    <property type="entry name" value="Cyclophilin-like_dom_sf"/>
</dbReference>
<dbReference type="STRING" id="366602.Caul_4156"/>
<dbReference type="Gene3D" id="2.40.100.10">
    <property type="entry name" value="Cyclophilin-like"/>
    <property type="match status" value="1"/>
</dbReference>
<reference evidence="7" key="1">
    <citation type="submission" date="2008-01" db="EMBL/GenBank/DDBJ databases">
        <title>Complete sequence of chromosome of Caulobacter sp. K31.</title>
        <authorList>
            <consortium name="US DOE Joint Genome Institute"/>
            <person name="Copeland A."/>
            <person name="Lucas S."/>
            <person name="Lapidus A."/>
            <person name="Barry K."/>
            <person name="Glavina del Rio T."/>
            <person name="Dalin E."/>
            <person name="Tice H."/>
            <person name="Pitluck S."/>
            <person name="Bruce D."/>
            <person name="Goodwin L."/>
            <person name="Thompson L.S."/>
            <person name="Brettin T."/>
            <person name="Detter J.C."/>
            <person name="Han C."/>
            <person name="Schmutz J."/>
            <person name="Larimer F."/>
            <person name="Land M."/>
            <person name="Hauser L."/>
            <person name="Kyrpides N."/>
            <person name="Kim E."/>
            <person name="Stephens C."/>
            <person name="Richardson P."/>
        </authorList>
    </citation>
    <scope>NUCLEOTIDE SEQUENCE [LARGE SCALE GENOMIC DNA]</scope>
    <source>
        <strain evidence="7">K31</strain>
    </source>
</reference>
<feature type="domain" description="PPIase cyclophilin-type" evidence="6">
    <location>
        <begin position="47"/>
        <end position="204"/>
    </location>
</feature>
<evidence type="ECO:0000313" key="7">
    <source>
        <dbReference type="EMBL" id="ABZ73280.1"/>
    </source>
</evidence>
<dbReference type="PANTHER" id="PTHR43246">
    <property type="entry name" value="PEPTIDYL-PROLYL CIS-TRANS ISOMERASE CYP38, CHLOROPLASTIC"/>
    <property type="match status" value="1"/>
</dbReference>
<gene>
    <name evidence="7" type="ordered locus">Caul_4156</name>
</gene>
<dbReference type="EMBL" id="CP000927">
    <property type="protein sequence ID" value="ABZ73280.1"/>
    <property type="molecule type" value="Genomic_DNA"/>
</dbReference>
<dbReference type="InterPro" id="IPR006311">
    <property type="entry name" value="TAT_signal"/>
</dbReference>
<organism evidence="7">
    <name type="scientific">Caulobacter sp. (strain K31)</name>
    <dbReference type="NCBI Taxonomy" id="366602"/>
    <lineage>
        <taxon>Bacteria</taxon>
        <taxon>Pseudomonadati</taxon>
        <taxon>Pseudomonadota</taxon>
        <taxon>Alphaproteobacteria</taxon>
        <taxon>Caulobacterales</taxon>
        <taxon>Caulobacteraceae</taxon>
        <taxon>Caulobacter</taxon>
    </lineage>
</organism>